<feature type="binding site" evidence="16">
    <location>
        <begin position="7"/>
        <end position="10"/>
    </location>
    <ligand>
        <name>ATP</name>
        <dbReference type="ChEBI" id="CHEBI:30616"/>
    </ligand>
</feature>
<dbReference type="NCBIfam" id="NF005155">
    <property type="entry name" value="PRK06635.1-4"/>
    <property type="match status" value="1"/>
</dbReference>
<evidence type="ECO:0000256" key="5">
    <source>
        <dbReference type="ARBA" id="ARBA00010122"/>
    </source>
</evidence>
<organism evidence="20 21">
    <name type="scientific">Anaerovibrio lipolyticus</name>
    <dbReference type="NCBI Taxonomy" id="82374"/>
    <lineage>
        <taxon>Bacteria</taxon>
        <taxon>Bacillati</taxon>
        <taxon>Bacillota</taxon>
        <taxon>Negativicutes</taxon>
        <taxon>Selenomonadales</taxon>
        <taxon>Selenomonadaceae</taxon>
        <taxon>Anaerovibrio</taxon>
    </lineage>
</organism>
<dbReference type="FunFam" id="3.30.2130.10:FF:000001">
    <property type="entry name" value="Bifunctional aspartokinase/homoserine dehydrogenase"/>
    <property type="match status" value="1"/>
</dbReference>
<keyword evidence="21" id="KW-1185">Reference proteome</keyword>
<dbReference type="InterPro" id="IPR054352">
    <property type="entry name" value="ACT_Aspartokinase"/>
</dbReference>
<evidence type="ECO:0000256" key="14">
    <source>
        <dbReference type="ARBA" id="ARBA00047872"/>
    </source>
</evidence>
<evidence type="ECO:0000256" key="16">
    <source>
        <dbReference type="PIRSR" id="PIRSR000726-1"/>
    </source>
</evidence>
<dbReference type="FunFam" id="3.40.1160.10:FF:000002">
    <property type="entry name" value="Aspartokinase"/>
    <property type="match status" value="1"/>
</dbReference>
<dbReference type="InterPro" id="IPR018042">
    <property type="entry name" value="Aspartate_kinase_CS"/>
</dbReference>
<dbReference type="GO" id="GO:0009088">
    <property type="term" value="P:threonine biosynthetic process"/>
    <property type="evidence" value="ECO:0007669"/>
    <property type="project" value="UniProtKB-UniPathway"/>
</dbReference>
<keyword evidence="7 17" id="KW-0808">Transferase</keyword>
<accession>A0A0B2JXX8</accession>
<dbReference type="PANTHER" id="PTHR21499:SF3">
    <property type="entry name" value="ASPARTOKINASE"/>
    <property type="match status" value="1"/>
</dbReference>
<feature type="binding site" evidence="16">
    <location>
        <position position="47"/>
    </location>
    <ligand>
        <name>substrate</name>
    </ligand>
</feature>
<evidence type="ECO:0000256" key="12">
    <source>
        <dbReference type="ARBA" id="ARBA00022915"/>
    </source>
</evidence>
<dbReference type="AlphaFoldDB" id="A0A0B2JXX8"/>
<dbReference type="InterPro" id="IPR036393">
    <property type="entry name" value="AceGlu_kinase-like_sf"/>
</dbReference>
<dbReference type="GO" id="GO:0005829">
    <property type="term" value="C:cytosol"/>
    <property type="evidence" value="ECO:0007669"/>
    <property type="project" value="TreeGrafter"/>
</dbReference>
<evidence type="ECO:0000256" key="1">
    <source>
        <dbReference type="ARBA" id="ARBA00003121"/>
    </source>
</evidence>
<dbReference type="CDD" id="cd04913">
    <property type="entry name" value="ACT_AKii-LysC-BS-like_1"/>
    <property type="match status" value="1"/>
</dbReference>
<evidence type="ECO:0000259" key="19">
    <source>
        <dbReference type="PROSITE" id="PS51671"/>
    </source>
</evidence>
<dbReference type="GO" id="GO:0009089">
    <property type="term" value="P:lysine biosynthetic process via diaminopimelate"/>
    <property type="evidence" value="ECO:0007669"/>
    <property type="project" value="UniProtKB-UniPathway"/>
</dbReference>
<dbReference type="EC" id="2.7.2.4" evidence="17"/>
<dbReference type="Proteomes" id="UP000030993">
    <property type="component" value="Unassembled WGS sequence"/>
</dbReference>
<comment type="pathway">
    <text evidence="3 18">Amino-acid biosynthesis; L-methionine biosynthesis via de novo pathway; L-homoserine from L-aspartate: step 1/3.</text>
</comment>
<dbReference type="GO" id="GO:0019877">
    <property type="term" value="P:diaminopimelate biosynthetic process"/>
    <property type="evidence" value="ECO:0007669"/>
    <property type="project" value="UniProtKB-KW"/>
</dbReference>
<evidence type="ECO:0000256" key="7">
    <source>
        <dbReference type="ARBA" id="ARBA00022679"/>
    </source>
</evidence>
<evidence type="ECO:0000256" key="17">
    <source>
        <dbReference type="RuleBase" id="RU003448"/>
    </source>
</evidence>
<dbReference type="InterPro" id="IPR002912">
    <property type="entry name" value="ACT_dom"/>
</dbReference>
<feature type="binding site" evidence="16">
    <location>
        <position position="76"/>
    </location>
    <ligand>
        <name>substrate</name>
    </ligand>
</feature>
<dbReference type="Gene3D" id="3.30.2130.10">
    <property type="entry name" value="VC0802-like"/>
    <property type="match status" value="1"/>
</dbReference>
<dbReference type="Pfam" id="PF22468">
    <property type="entry name" value="ACT_9"/>
    <property type="match status" value="2"/>
</dbReference>
<protein>
    <recommendedName>
        <fullName evidence="17">Aspartokinase</fullName>
        <ecNumber evidence="17">2.7.2.4</ecNumber>
    </recommendedName>
</protein>
<keyword evidence="12" id="KW-0220">Diaminopimelate biosynthesis</keyword>
<dbReference type="EMBL" id="JSCE01000092">
    <property type="protein sequence ID" value="KHM52459.1"/>
    <property type="molecule type" value="Genomic_DNA"/>
</dbReference>
<keyword evidence="11 16" id="KW-0067">ATP-binding</keyword>
<sequence length="409" mass="44014">MALIVKKFGGSSVGTTEKILNVAKRIIAEKQPGDQIVMVVSAMGDTTDELIELAKQINPNPYQYTREMDMLLTTGEQVSISLLTMAFRTLGQKAISLTGQMVGMKTNSVHTKGKILDIKPARVKKELDKGNIVVVAGFQGVDEHGDPVTLGRGGSDTSAVALAGALKADSCEIYTDVDGIYSADPRLIPDARKMQEITYDEMLEMARLGAGVMQPRSVEMGKYFNIPIHVRSTFTNTPGTMIREAYTMEEKDFLIRGVAHDKNVAKIAVLGVPNNPGIAKEIFSALADKNIAVDMIVQSIRNIEKNVTDMVFTTTLDDLPETKKTVDAVAEKLHAVAVLIEEDVAKVSIVGAGMLGNPGIAARMFGALADANVNIDAISTSEISISCLIKGSELSEAANAIHKEFFPDK</sequence>
<evidence type="ECO:0000256" key="6">
    <source>
        <dbReference type="ARBA" id="ARBA00022605"/>
    </source>
</evidence>
<comment type="subunit">
    <text evidence="15">Tetramer consisting of 2 isoforms Alpha (catalytic and regulation) and of a homodimer of 2 isoforms Beta (regulation).</text>
</comment>
<dbReference type="CDD" id="cd04261">
    <property type="entry name" value="AAK_AKii-LysC-BS"/>
    <property type="match status" value="1"/>
</dbReference>
<dbReference type="NCBIfam" id="NF005154">
    <property type="entry name" value="PRK06635.1-2"/>
    <property type="match status" value="1"/>
</dbReference>
<keyword evidence="10 17" id="KW-0418">Kinase</keyword>
<proteinExistence type="inferred from homology"/>
<dbReference type="UniPathway" id="UPA00051">
    <property type="reaction ID" value="UER00462"/>
</dbReference>
<dbReference type="NCBIfam" id="TIGR00656">
    <property type="entry name" value="asp_kin_monofn"/>
    <property type="match status" value="1"/>
</dbReference>
<evidence type="ECO:0000256" key="2">
    <source>
        <dbReference type="ARBA" id="ARBA00004766"/>
    </source>
</evidence>
<feature type="binding site" evidence="16">
    <location>
        <position position="186"/>
    </location>
    <ligand>
        <name>ATP</name>
        <dbReference type="ChEBI" id="CHEBI:30616"/>
    </ligand>
</feature>
<dbReference type="RefSeq" id="WP_039207018.1">
    <property type="nucleotide sequence ID" value="NZ_JSCE01000092.1"/>
</dbReference>
<keyword evidence="9 16" id="KW-0547">Nucleotide-binding</keyword>
<evidence type="ECO:0000256" key="8">
    <source>
        <dbReference type="ARBA" id="ARBA00022737"/>
    </source>
</evidence>
<evidence type="ECO:0000256" key="18">
    <source>
        <dbReference type="RuleBase" id="RU004249"/>
    </source>
</evidence>
<evidence type="ECO:0000256" key="3">
    <source>
        <dbReference type="ARBA" id="ARBA00004986"/>
    </source>
</evidence>
<dbReference type="InterPro" id="IPR005260">
    <property type="entry name" value="Asp_kin_monofn"/>
</dbReference>
<dbReference type="PANTHER" id="PTHR21499">
    <property type="entry name" value="ASPARTATE KINASE"/>
    <property type="match status" value="1"/>
</dbReference>
<keyword evidence="6 18" id="KW-0028">Amino-acid biosynthesis</keyword>
<dbReference type="Pfam" id="PF00696">
    <property type="entry name" value="AA_kinase"/>
    <property type="match status" value="1"/>
</dbReference>
<dbReference type="UniPathway" id="UPA00050">
    <property type="reaction ID" value="UER00461"/>
</dbReference>
<dbReference type="Gene3D" id="3.40.1160.10">
    <property type="entry name" value="Acetylglutamate kinase-like"/>
    <property type="match status" value="1"/>
</dbReference>
<comment type="catalytic activity">
    <reaction evidence="14 17">
        <text>L-aspartate + ATP = 4-phospho-L-aspartate + ADP</text>
        <dbReference type="Rhea" id="RHEA:23776"/>
        <dbReference type="ChEBI" id="CHEBI:29991"/>
        <dbReference type="ChEBI" id="CHEBI:30616"/>
        <dbReference type="ChEBI" id="CHEBI:57535"/>
        <dbReference type="ChEBI" id="CHEBI:456216"/>
        <dbReference type="EC" id="2.7.2.4"/>
    </reaction>
</comment>
<dbReference type="GO" id="GO:0004072">
    <property type="term" value="F:aspartate kinase activity"/>
    <property type="evidence" value="ECO:0007669"/>
    <property type="project" value="UniProtKB-EC"/>
</dbReference>
<dbReference type="CDD" id="cd04923">
    <property type="entry name" value="ACT_AK-LysC-DapG-like_2"/>
    <property type="match status" value="1"/>
</dbReference>
<dbReference type="GO" id="GO:0009090">
    <property type="term" value="P:homoserine biosynthetic process"/>
    <property type="evidence" value="ECO:0007669"/>
    <property type="project" value="TreeGrafter"/>
</dbReference>
<evidence type="ECO:0000256" key="4">
    <source>
        <dbReference type="ARBA" id="ARBA00005139"/>
    </source>
</evidence>
<dbReference type="GO" id="GO:0005524">
    <property type="term" value="F:ATP binding"/>
    <property type="evidence" value="ECO:0007669"/>
    <property type="project" value="UniProtKB-KW"/>
</dbReference>
<dbReference type="InterPro" id="IPR041740">
    <property type="entry name" value="AKii-LysC-BS"/>
</dbReference>
<feature type="binding site" evidence="16">
    <location>
        <begin position="175"/>
        <end position="176"/>
    </location>
    <ligand>
        <name>ATP</name>
        <dbReference type="ChEBI" id="CHEBI:30616"/>
    </ligand>
</feature>
<dbReference type="PROSITE" id="PS00324">
    <property type="entry name" value="ASPARTOKINASE"/>
    <property type="match status" value="1"/>
</dbReference>
<dbReference type="UniPathway" id="UPA00034">
    <property type="reaction ID" value="UER00015"/>
</dbReference>
<keyword evidence="13" id="KW-0457">Lysine biosynthesis</keyword>
<evidence type="ECO:0000313" key="21">
    <source>
        <dbReference type="Proteomes" id="UP000030993"/>
    </source>
</evidence>
<dbReference type="STRING" id="82374.NZ47_04755"/>
<evidence type="ECO:0000256" key="13">
    <source>
        <dbReference type="ARBA" id="ARBA00023154"/>
    </source>
</evidence>
<dbReference type="SUPFAM" id="SSF53633">
    <property type="entry name" value="Carbamate kinase-like"/>
    <property type="match status" value="1"/>
</dbReference>
<dbReference type="InterPro" id="IPR001341">
    <property type="entry name" value="Asp_kinase"/>
</dbReference>
<dbReference type="InterPro" id="IPR045865">
    <property type="entry name" value="ACT-like_dom_sf"/>
</dbReference>
<evidence type="ECO:0000256" key="15">
    <source>
        <dbReference type="ARBA" id="ARBA00063835"/>
    </source>
</evidence>
<comment type="similarity">
    <text evidence="5 17">Belongs to the aspartokinase family.</text>
</comment>
<name>A0A0B2JXX8_9FIRM</name>
<keyword evidence="8" id="KW-0677">Repeat</keyword>
<evidence type="ECO:0000256" key="10">
    <source>
        <dbReference type="ARBA" id="ARBA00022777"/>
    </source>
</evidence>
<comment type="function">
    <text evidence="1">Catalyzes the phosphorylation of the beta-carboxyl group of aspartic acid with ATP to yield 4-phospho-L-aspartate, which is involved in the branched biosynthetic pathway leading to the biosynthesis of amino acids threonine, isoleucine and methionine.</text>
</comment>
<comment type="pathway">
    <text evidence="2 18">Amino-acid biosynthesis; L-lysine biosynthesis via DAP pathway; (S)-tetrahydrodipicolinate from L-aspartate: step 1/4.</text>
</comment>
<dbReference type="NCBIfam" id="TIGR00657">
    <property type="entry name" value="asp_kinases"/>
    <property type="match status" value="1"/>
</dbReference>
<gene>
    <name evidence="20" type="ORF">NZ47_04755</name>
</gene>
<dbReference type="eggNOG" id="COG0527">
    <property type="taxonomic scope" value="Bacteria"/>
</dbReference>
<reference evidence="20 21" key="1">
    <citation type="journal article" date="2013" name="PLoS ONE">
        <title>Identification and characterization of three novel lipases belonging to families II and V from Anaerovibrio lipolyticus 5ST.</title>
        <authorList>
            <person name="Prive F."/>
            <person name="Kaderbhai N.N."/>
            <person name="Girdwood S."/>
            <person name="Worgan H.J."/>
            <person name="Pinloche E."/>
            <person name="Scollan N.D."/>
            <person name="Huws S.A."/>
            <person name="Newbold C.J."/>
        </authorList>
    </citation>
    <scope>NUCLEOTIDE SEQUENCE [LARGE SCALE GENOMIC DNA]</scope>
    <source>
        <strain evidence="20 21">5S</strain>
    </source>
</reference>
<dbReference type="PIRSF" id="PIRSF000726">
    <property type="entry name" value="Asp_kin"/>
    <property type="match status" value="1"/>
</dbReference>
<evidence type="ECO:0000256" key="9">
    <source>
        <dbReference type="ARBA" id="ARBA00022741"/>
    </source>
</evidence>
<dbReference type="PROSITE" id="PS51671">
    <property type="entry name" value="ACT"/>
    <property type="match status" value="1"/>
</dbReference>
<evidence type="ECO:0000256" key="11">
    <source>
        <dbReference type="ARBA" id="ARBA00022840"/>
    </source>
</evidence>
<feature type="binding site" evidence="16">
    <location>
        <position position="181"/>
    </location>
    <ligand>
        <name>ATP</name>
        <dbReference type="ChEBI" id="CHEBI:30616"/>
    </ligand>
</feature>
<comment type="caution">
    <text evidence="20">The sequence shown here is derived from an EMBL/GenBank/DDBJ whole genome shotgun (WGS) entry which is preliminary data.</text>
</comment>
<evidence type="ECO:0000313" key="20">
    <source>
        <dbReference type="EMBL" id="KHM52459.1"/>
    </source>
</evidence>
<dbReference type="SUPFAM" id="SSF55021">
    <property type="entry name" value="ACT-like"/>
    <property type="match status" value="2"/>
</dbReference>
<comment type="pathway">
    <text evidence="4 18">Amino-acid biosynthesis; L-threonine biosynthesis; L-threonine from L-aspartate: step 1/5.</text>
</comment>
<dbReference type="InterPro" id="IPR001048">
    <property type="entry name" value="Asp/Glu/Uridylate_kinase"/>
</dbReference>
<feature type="domain" description="ACT" evidence="19">
    <location>
        <begin position="267"/>
        <end position="352"/>
    </location>
</feature>